<dbReference type="EMBL" id="JALLBG020000108">
    <property type="protein sequence ID" value="KAL3764262.1"/>
    <property type="molecule type" value="Genomic_DNA"/>
</dbReference>
<evidence type="ECO:0000313" key="1">
    <source>
        <dbReference type="EMBL" id="KAL3764262.1"/>
    </source>
</evidence>
<comment type="caution">
    <text evidence="1">The sequence shown here is derived from an EMBL/GenBank/DDBJ whole genome shotgun (WGS) entry which is preliminary data.</text>
</comment>
<dbReference type="AlphaFoldDB" id="A0ABD3MKV6"/>
<organism evidence="1 2">
    <name type="scientific">Discostella pseudostelligera</name>
    <dbReference type="NCBI Taxonomy" id="259834"/>
    <lineage>
        <taxon>Eukaryota</taxon>
        <taxon>Sar</taxon>
        <taxon>Stramenopiles</taxon>
        <taxon>Ochrophyta</taxon>
        <taxon>Bacillariophyta</taxon>
        <taxon>Coscinodiscophyceae</taxon>
        <taxon>Thalassiosirophycidae</taxon>
        <taxon>Stephanodiscales</taxon>
        <taxon>Stephanodiscaceae</taxon>
        <taxon>Discostella</taxon>
    </lineage>
</organism>
<protein>
    <submittedName>
        <fullName evidence="1">Uncharacterized protein</fullName>
    </submittedName>
</protein>
<gene>
    <name evidence="1" type="ORF">ACHAWU_004074</name>
</gene>
<accession>A0ABD3MKV6</accession>
<name>A0ABD3MKV6_9STRA</name>
<dbReference type="Proteomes" id="UP001530293">
    <property type="component" value="Unassembled WGS sequence"/>
</dbReference>
<proteinExistence type="predicted"/>
<keyword evidence="2" id="KW-1185">Reference proteome</keyword>
<sequence length="60" mass="6232">MVQTSTTDEMRALKTPPPVAVAVGGGGDCDVRSGANAQINSLNLQEMIQTGRMMTPGTLL</sequence>
<evidence type="ECO:0000313" key="2">
    <source>
        <dbReference type="Proteomes" id="UP001530293"/>
    </source>
</evidence>
<reference evidence="1 2" key="1">
    <citation type="submission" date="2024-10" db="EMBL/GenBank/DDBJ databases">
        <title>Updated reference genomes for cyclostephanoid diatoms.</title>
        <authorList>
            <person name="Roberts W.R."/>
            <person name="Alverson A.J."/>
        </authorList>
    </citation>
    <scope>NUCLEOTIDE SEQUENCE [LARGE SCALE GENOMIC DNA]</scope>
    <source>
        <strain evidence="1 2">AJA232-27</strain>
    </source>
</reference>